<dbReference type="Proteomes" id="UP001147746">
    <property type="component" value="Unassembled WGS sequence"/>
</dbReference>
<protein>
    <submittedName>
        <fullName evidence="1">Uncharacterized protein</fullName>
    </submittedName>
</protein>
<dbReference type="OrthoDB" id="41532at2759"/>
<gene>
    <name evidence="1" type="ORF">N7476_009231</name>
</gene>
<dbReference type="EMBL" id="JAPZBO010000009">
    <property type="protein sequence ID" value="KAJ5302432.1"/>
    <property type="molecule type" value="Genomic_DNA"/>
</dbReference>
<reference evidence="1" key="1">
    <citation type="submission" date="2022-12" db="EMBL/GenBank/DDBJ databases">
        <authorList>
            <person name="Petersen C."/>
        </authorList>
    </citation>
    <scope>NUCLEOTIDE SEQUENCE</scope>
    <source>
        <strain evidence="1">IBT 21472</strain>
    </source>
</reference>
<evidence type="ECO:0000313" key="1">
    <source>
        <dbReference type="EMBL" id="KAJ5302432.1"/>
    </source>
</evidence>
<organism evidence="1 2">
    <name type="scientific">Penicillium atrosanguineum</name>
    <dbReference type="NCBI Taxonomy" id="1132637"/>
    <lineage>
        <taxon>Eukaryota</taxon>
        <taxon>Fungi</taxon>
        <taxon>Dikarya</taxon>
        <taxon>Ascomycota</taxon>
        <taxon>Pezizomycotina</taxon>
        <taxon>Eurotiomycetes</taxon>
        <taxon>Eurotiomycetidae</taxon>
        <taxon>Eurotiales</taxon>
        <taxon>Aspergillaceae</taxon>
        <taxon>Penicillium</taxon>
    </lineage>
</organism>
<keyword evidence="2" id="KW-1185">Reference proteome</keyword>
<dbReference type="AlphaFoldDB" id="A0A9W9PPU7"/>
<name>A0A9W9PPU7_9EURO</name>
<evidence type="ECO:0000313" key="2">
    <source>
        <dbReference type="Proteomes" id="UP001147746"/>
    </source>
</evidence>
<accession>A0A9W9PPU7</accession>
<sequence length="239" mass="27253">MSGIQYNFAILPHDDHSVRQWAPKFIEFRLDALKAAPASFSSSHEKEARISKAEWISLLCEPAYRVVVGVIRTDDHRALPVWESEWVLISNLYGPRCHHQPYHDNATDCQESSWYLAASFVSPLHRQGGILREAYFACERAAVSEDKDLFQKRQHAQPLRLSGHRSNQFRTRILATIQSKAPALLNYYRSGGLEISHTLIVGDLARWGWEIALNPDGLDKEVIVLEKIIAWEAEPLGRL</sequence>
<proteinExistence type="predicted"/>
<comment type="caution">
    <text evidence="1">The sequence shown here is derived from an EMBL/GenBank/DDBJ whole genome shotgun (WGS) entry which is preliminary data.</text>
</comment>
<reference evidence="1" key="2">
    <citation type="journal article" date="2023" name="IMA Fungus">
        <title>Comparative genomic study of the Penicillium genus elucidates a diverse pangenome and 15 lateral gene transfer events.</title>
        <authorList>
            <person name="Petersen C."/>
            <person name="Sorensen T."/>
            <person name="Nielsen M.R."/>
            <person name="Sondergaard T.E."/>
            <person name="Sorensen J.L."/>
            <person name="Fitzpatrick D.A."/>
            <person name="Frisvad J.C."/>
            <person name="Nielsen K.L."/>
        </authorList>
    </citation>
    <scope>NUCLEOTIDE SEQUENCE</scope>
    <source>
        <strain evidence="1">IBT 21472</strain>
    </source>
</reference>